<dbReference type="AlphaFoldDB" id="A0A0J7KPR9"/>
<dbReference type="Gene3D" id="4.10.60.10">
    <property type="entry name" value="Zinc finger, CCHC-type"/>
    <property type="match status" value="1"/>
</dbReference>
<dbReference type="InterPro" id="IPR036875">
    <property type="entry name" value="Znf_CCHC_sf"/>
</dbReference>
<dbReference type="SMART" id="SM00343">
    <property type="entry name" value="ZnF_C2HC"/>
    <property type="match status" value="2"/>
</dbReference>
<keyword evidence="6" id="KW-1185">Reference proteome</keyword>
<keyword evidence="1" id="KW-0479">Metal-binding</keyword>
<evidence type="ECO:0000313" key="6">
    <source>
        <dbReference type="Proteomes" id="UP000036403"/>
    </source>
</evidence>
<dbReference type="GO" id="GO:0008270">
    <property type="term" value="F:zinc ion binding"/>
    <property type="evidence" value="ECO:0007669"/>
    <property type="project" value="UniProtKB-KW"/>
</dbReference>
<proteinExistence type="predicted"/>
<dbReference type="OrthoDB" id="7615112at2759"/>
<feature type="compositionally biased region" description="Polar residues" evidence="3">
    <location>
        <begin position="233"/>
        <end position="256"/>
    </location>
</feature>
<dbReference type="InterPro" id="IPR001878">
    <property type="entry name" value="Znf_CCHC"/>
</dbReference>
<feature type="compositionally biased region" description="Basic and acidic residues" evidence="3">
    <location>
        <begin position="311"/>
        <end position="329"/>
    </location>
</feature>
<evidence type="ECO:0000256" key="2">
    <source>
        <dbReference type="SAM" id="Coils"/>
    </source>
</evidence>
<feature type="coiled-coil region" evidence="2">
    <location>
        <begin position="82"/>
        <end position="137"/>
    </location>
</feature>
<feature type="domain" description="CCHC-type" evidence="4">
    <location>
        <begin position="543"/>
        <end position="556"/>
    </location>
</feature>
<gene>
    <name evidence="5" type="ORF">RF55_7680</name>
</gene>
<keyword evidence="2" id="KW-0175">Coiled coil</keyword>
<reference evidence="5 6" key="1">
    <citation type="submission" date="2015-04" db="EMBL/GenBank/DDBJ databases">
        <title>Lasius niger genome sequencing.</title>
        <authorList>
            <person name="Konorov E.A."/>
            <person name="Nikitin M.A."/>
            <person name="Kirill M.V."/>
            <person name="Chang P."/>
        </authorList>
    </citation>
    <scope>NUCLEOTIDE SEQUENCE [LARGE SCALE GENOMIC DNA]</scope>
    <source>
        <tissue evidence="5">Whole</tissue>
    </source>
</reference>
<dbReference type="EMBL" id="LBMM01004505">
    <property type="protein sequence ID" value="KMQ92347.1"/>
    <property type="molecule type" value="Genomic_DNA"/>
</dbReference>
<feature type="compositionally biased region" description="Basic and acidic residues" evidence="3">
    <location>
        <begin position="277"/>
        <end position="295"/>
    </location>
</feature>
<comment type="caution">
    <text evidence="5">The sequence shown here is derived from an EMBL/GenBank/DDBJ whole genome shotgun (WGS) entry which is preliminary data.</text>
</comment>
<accession>A0A0J7KPR9</accession>
<feature type="region of interest" description="Disordered" evidence="3">
    <location>
        <begin position="170"/>
        <end position="355"/>
    </location>
</feature>
<feature type="compositionally biased region" description="Basic and acidic residues" evidence="3">
    <location>
        <begin position="223"/>
        <end position="232"/>
    </location>
</feature>
<sequence length="613" mass="67666">MSSLEDSNFAPEELRVMGATAVGSLALECLDDVEGERKNSPNINGQVSGRIKKKLIRAKKVINTLIYKAEASGDPALLRLRNRELTEEVQKLKLNEVVIKRELDDMKSLVDTLRKEISDLKDRVNEAEEDRRKARESQRIMLWRHKKERGEVVCESPSVLMDDPPSKVVASGIRKEDAPLKNPVSETKGESGLPLASVSTDKSRGVESKTKEINNQIRNLVRQRAELKRQTVEDSGTGSDKQRTSTKPLPQRTPLQRTPKAKPRVVDNVQLMPPRAAIKDKDQVESLGLDRKTSKESVINEWTDVRRRRGSDKSKPKSDQRGQEKDSVRNNEGVTRVYTQKEGKPKNTTRKPPKTSAVMIVGHKEKFSYADALKKAEESISLKDLNIERTKVRRAANGGMLIEVIGPDSARKAMALKDKLSVVLKDEAQITRPVVRGEFRLIGLDASTSAAEVKDVVISYGGCLEEDIKVGIIRPMANGLFTAWVQCPLGAAMKIANNGRVNIGWTSARVDLLGAMPTQCFRCWQFGHLRHTCQSKDDFSGLCFRCGGSGHAARHCDAPPNCKLCSMAGRAANHRLGSNLCPAVKTPVGKEGAIAAAGSSAVSARRTEHMDYS</sequence>
<evidence type="ECO:0000256" key="1">
    <source>
        <dbReference type="PROSITE-ProRule" id="PRU00047"/>
    </source>
</evidence>
<dbReference type="GO" id="GO:0003676">
    <property type="term" value="F:nucleic acid binding"/>
    <property type="evidence" value="ECO:0007669"/>
    <property type="project" value="InterPro"/>
</dbReference>
<keyword evidence="1" id="KW-0863">Zinc-finger</keyword>
<dbReference type="PaxDb" id="67767-A0A0J7KPR9"/>
<dbReference type="Proteomes" id="UP000036403">
    <property type="component" value="Unassembled WGS sequence"/>
</dbReference>
<evidence type="ECO:0000313" key="5">
    <source>
        <dbReference type="EMBL" id="KMQ92347.1"/>
    </source>
</evidence>
<dbReference type="SUPFAM" id="SSF57756">
    <property type="entry name" value="Retrovirus zinc finger-like domains"/>
    <property type="match status" value="1"/>
</dbReference>
<keyword evidence="1" id="KW-0862">Zinc</keyword>
<evidence type="ECO:0000256" key="3">
    <source>
        <dbReference type="SAM" id="MobiDB-lite"/>
    </source>
</evidence>
<name>A0A0J7KPR9_LASNI</name>
<dbReference type="PROSITE" id="PS50158">
    <property type="entry name" value="ZF_CCHC"/>
    <property type="match status" value="1"/>
</dbReference>
<protein>
    <submittedName>
        <fullName evidence="5">Gag-pol polyprotein</fullName>
    </submittedName>
</protein>
<evidence type="ECO:0000259" key="4">
    <source>
        <dbReference type="PROSITE" id="PS50158"/>
    </source>
</evidence>
<organism evidence="5 6">
    <name type="scientific">Lasius niger</name>
    <name type="common">Black garden ant</name>
    <dbReference type="NCBI Taxonomy" id="67767"/>
    <lineage>
        <taxon>Eukaryota</taxon>
        <taxon>Metazoa</taxon>
        <taxon>Ecdysozoa</taxon>
        <taxon>Arthropoda</taxon>
        <taxon>Hexapoda</taxon>
        <taxon>Insecta</taxon>
        <taxon>Pterygota</taxon>
        <taxon>Neoptera</taxon>
        <taxon>Endopterygota</taxon>
        <taxon>Hymenoptera</taxon>
        <taxon>Apocrita</taxon>
        <taxon>Aculeata</taxon>
        <taxon>Formicoidea</taxon>
        <taxon>Formicidae</taxon>
        <taxon>Formicinae</taxon>
        <taxon>Lasius</taxon>
        <taxon>Lasius</taxon>
    </lineage>
</organism>
<feature type="compositionally biased region" description="Basic and acidic residues" evidence="3">
    <location>
        <begin position="201"/>
        <end position="212"/>
    </location>
</feature>